<dbReference type="EMBL" id="AP026708">
    <property type="protein sequence ID" value="BDQ33465.1"/>
    <property type="molecule type" value="Genomic_DNA"/>
</dbReference>
<dbReference type="Proteomes" id="UP001061361">
    <property type="component" value="Chromosome"/>
</dbReference>
<proteinExistence type="predicted"/>
<accession>A0ABM8APX8</accession>
<protein>
    <recommendedName>
        <fullName evidence="1">PilZ domain-containing protein</fullName>
    </recommendedName>
</protein>
<dbReference type="InterPro" id="IPR009875">
    <property type="entry name" value="PilZ_domain"/>
</dbReference>
<sequence length="171" mass="18981">MNVDNQKEYLVSGELAESLEIMAAKVDSTPEALLASIVSQYLGRHVVPEGAEERRAFRRVDISIPAMLYLEEDGKASVRYQPANIRDVSPGGMRVVCSGRKLCGRLASEYASGLEFEVIFSFSEDMKPVRFRCKSVRMEVVNKDLHIGARIIGSDAEGKAMYDRVVDSDLC</sequence>
<reference evidence="2" key="1">
    <citation type="submission" date="2022-08" db="EMBL/GenBank/DDBJ databases">
        <title>Genome Sequence of the sulphate-reducing bacterium, Pseudodesulfovibrio portus JCM14722.</title>
        <authorList>
            <person name="Kondo R."/>
            <person name="Kataoka T."/>
        </authorList>
    </citation>
    <scope>NUCLEOTIDE SEQUENCE</scope>
    <source>
        <strain evidence="2">JCM 14722</strain>
    </source>
</reference>
<gene>
    <name evidence="2" type="ORF">JCM14722_10070</name>
</gene>
<feature type="domain" description="PilZ" evidence="1">
    <location>
        <begin position="53"/>
        <end position="160"/>
    </location>
</feature>
<organism evidence="2 3">
    <name type="scientific">Pseudodesulfovibrio portus</name>
    <dbReference type="NCBI Taxonomy" id="231439"/>
    <lineage>
        <taxon>Bacteria</taxon>
        <taxon>Pseudomonadati</taxon>
        <taxon>Thermodesulfobacteriota</taxon>
        <taxon>Desulfovibrionia</taxon>
        <taxon>Desulfovibrionales</taxon>
        <taxon>Desulfovibrionaceae</taxon>
    </lineage>
</organism>
<evidence type="ECO:0000313" key="2">
    <source>
        <dbReference type="EMBL" id="BDQ33465.1"/>
    </source>
</evidence>
<name>A0ABM8APX8_9BACT</name>
<keyword evidence="3" id="KW-1185">Reference proteome</keyword>
<evidence type="ECO:0000259" key="1">
    <source>
        <dbReference type="Pfam" id="PF07238"/>
    </source>
</evidence>
<evidence type="ECO:0000313" key="3">
    <source>
        <dbReference type="Proteomes" id="UP001061361"/>
    </source>
</evidence>
<dbReference type="Pfam" id="PF07238">
    <property type="entry name" value="PilZ"/>
    <property type="match status" value="1"/>
</dbReference>
<dbReference type="Gene3D" id="2.40.10.220">
    <property type="entry name" value="predicted glycosyltransferase like domains"/>
    <property type="match status" value="1"/>
</dbReference>
<dbReference type="SUPFAM" id="SSF141371">
    <property type="entry name" value="PilZ domain-like"/>
    <property type="match status" value="1"/>
</dbReference>